<evidence type="ECO:0000256" key="8">
    <source>
        <dbReference type="RuleBase" id="RU361238"/>
    </source>
</evidence>
<dbReference type="PANTHER" id="PTHR33938">
    <property type="entry name" value="FERULOYL ESTERASE B-RELATED"/>
    <property type="match status" value="1"/>
</dbReference>
<name>A0A9P8UV55_9PEZI</name>
<dbReference type="GO" id="GO:0030600">
    <property type="term" value="F:feruloyl esterase activity"/>
    <property type="evidence" value="ECO:0007669"/>
    <property type="project" value="UniProtKB-ARBA"/>
</dbReference>
<keyword evidence="3" id="KW-0479">Metal-binding</keyword>
<evidence type="ECO:0000256" key="4">
    <source>
        <dbReference type="ARBA" id="ARBA00022729"/>
    </source>
</evidence>
<dbReference type="PANTHER" id="PTHR33938:SF8">
    <property type="entry name" value="CARBOXYLIC ESTER HYDROLASE"/>
    <property type="match status" value="1"/>
</dbReference>
<keyword evidence="6" id="KW-0106">Calcium</keyword>
<accession>A0A9P8UV55</accession>
<evidence type="ECO:0000313" key="9">
    <source>
        <dbReference type="EMBL" id="KAH6658771.1"/>
    </source>
</evidence>
<keyword evidence="7" id="KW-1015">Disulfide bond</keyword>
<keyword evidence="10" id="KW-1185">Reference proteome</keyword>
<keyword evidence="4 8" id="KW-0732">Signal</keyword>
<comment type="similarity">
    <text evidence="1 8">Belongs to the tannase family.</text>
</comment>
<sequence>MLNLLYFFHILALGQVFADASNASNTGIIPCESIPPPSIPGAEVVEFVAKTRHNVTGLVVREEIPKIDVITGLDFCNVNISLSHRGGDDRIGFEFWLPLSGWNGRLQGVGGGGWVAGHHGTHGLGIAVEQGFAAGVTNGGNISNADGFVHDDILSDGVVDFGRLSDFAHRGIHEISVLGKAITESYYGKPPHHAYWVGCSTGGRQGHMLAQRFPDAFDGILANAPAVSWPTLMLAIGWGEFVMRWKDRRPSACVFEGFRKAAVEACDELDGVADGVITDVDVCDFDPFSQVGEEIRCDNATHVIATEDAEVLRLIHDGPRSPEGTQLWKAFPWGIGYTGVILVEPSAAKLWNDWYRLFIKKDRDWDISTMTTLEELTDMYATAHSEYGGVIGTDIPDLTSFRDRGGKLLSWHGTADDMIPLENSVHYRRSTESVMGGNAAVNEFYRFFVAPGVAHCLLGPGAYPKDSLESLIAWVERGKAPRELHGTMKLPNGNTAERKLCPWPKLARFNGKSDSTDVHSFSCS</sequence>
<dbReference type="GO" id="GO:0046872">
    <property type="term" value="F:metal ion binding"/>
    <property type="evidence" value="ECO:0007669"/>
    <property type="project" value="UniProtKB-KW"/>
</dbReference>
<evidence type="ECO:0000313" key="10">
    <source>
        <dbReference type="Proteomes" id="UP000770015"/>
    </source>
</evidence>
<feature type="signal peptide" evidence="8">
    <location>
        <begin position="1"/>
        <end position="18"/>
    </location>
</feature>
<reference evidence="9" key="1">
    <citation type="journal article" date="2021" name="Nat. Commun.">
        <title>Genetic determinants of endophytism in the Arabidopsis root mycobiome.</title>
        <authorList>
            <person name="Mesny F."/>
            <person name="Miyauchi S."/>
            <person name="Thiergart T."/>
            <person name="Pickel B."/>
            <person name="Atanasova L."/>
            <person name="Karlsson M."/>
            <person name="Huettel B."/>
            <person name="Barry K.W."/>
            <person name="Haridas S."/>
            <person name="Chen C."/>
            <person name="Bauer D."/>
            <person name="Andreopoulos W."/>
            <person name="Pangilinan J."/>
            <person name="LaButti K."/>
            <person name="Riley R."/>
            <person name="Lipzen A."/>
            <person name="Clum A."/>
            <person name="Drula E."/>
            <person name="Henrissat B."/>
            <person name="Kohler A."/>
            <person name="Grigoriev I.V."/>
            <person name="Martin F.M."/>
            <person name="Hacquard S."/>
        </authorList>
    </citation>
    <scope>NUCLEOTIDE SEQUENCE</scope>
    <source>
        <strain evidence="9">MPI-SDFR-AT-0117</strain>
    </source>
</reference>
<dbReference type="Proteomes" id="UP000770015">
    <property type="component" value="Unassembled WGS sequence"/>
</dbReference>
<dbReference type="EC" id="3.1.1.-" evidence="8"/>
<comment type="caution">
    <text evidence="9">The sequence shown here is derived from an EMBL/GenBank/DDBJ whole genome shotgun (WGS) entry which is preliminary data.</text>
</comment>
<dbReference type="AlphaFoldDB" id="A0A9P8UV55"/>
<dbReference type="SUPFAM" id="SSF53474">
    <property type="entry name" value="alpha/beta-Hydrolases"/>
    <property type="match status" value="1"/>
</dbReference>
<feature type="chain" id="PRO_5040528698" description="Carboxylic ester hydrolase" evidence="8">
    <location>
        <begin position="19"/>
        <end position="524"/>
    </location>
</feature>
<dbReference type="OrthoDB" id="3039123at2759"/>
<evidence type="ECO:0000256" key="5">
    <source>
        <dbReference type="ARBA" id="ARBA00022801"/>
    </source>
</evidence>
<dbReference type="InterPro" id="IPR011118">
    <property type="entry name" value="Tannase/feruloyl_esterase"/>
</dbReference>
<evidence type="ECO:0000256" key="3">
    <source>
        <dbReference type="ARBA" id="ARBA00022723"/>
    </source>
</evidence>
<evidence type="ECO:0000256" key="6">
    <source>
        <dbReference type="ARBA" id="ARBA00022837"/>
    </source>
</evidence>
<dbReference type="InterPro" id="IPR029058">
    <property type="entry name" value="AB_hydrolase_fold"/>
</dbReference>
<dbReference type="Gene3D" id="3.40.50.1820">
    <property type="entry name" value="alpha/beta hydrolase"/>
    <property type="match status" value="1"/>
</dbReference>
<keyword evidence="2" id="KW-0719">Serine esterase</keyword>
<dbReference type="EMBL" id="JAGSXJ010000062">
    <property type="protein sequence ID" value="KAH6658771.1"/>
    <property type="molecule type" value="Genomic_DNA"/>
</dbReference>
<keyword evidence="5 8" id="KW-0378">Hydrolase</keyword>
<evidence type="ECO:0000256" key="7">
    <source>
        <dbReference type="ARBA" id="ARBA00023157"/>
    </source>
</evidence>
<protein>
    <recommendedName>
        <fullName evidence="8">Carboxylic ester hydrolase</fullName>
        <ecNumber evidence="8">3.1.1.-</ecNumber>
    </recommendedName>
</protein>
<gene>
    <name evidence="9" type="ORF">F5X68DRAFT_253681</name>
</gene>
<organism evidence="9 10">
    <name type="scientific">Plectosphaerella plurivora</name>
    <dbReference type="NCBI Taxonomy" id="936078"/>
    <lineage>
        <taxon>Eukaryota</taxon>
        <taxon>Fungi</taxon>
        <taxon>Dikarya</taxon>
        <taxon>Ascomycota</taxon>
        <taxon>Pezizomycotina</taxon>
        <taxon>Sordariomycetes</taxon>
        <taxon>Hypocreomycetidae</taxon>
        <taxon>Glomerellales</taxon>
        <taxon>Plectosphaerellaceae</taxon>
        <taxon>Plectosphaerella</taxon>
    </lineage>
</organism>
<evidence type="ECO:0000256" key="1">
    <source>
        <dbReference type="ARBA" id="ARBA00006249"/>
    </source>
</evidence>
<evidence type="ECO:0000256" key="2">
    <source>
        <dbReference type="ARBA" id="ARBA00022487"/>
    </source>
</evidence>
<proteinExistence type="inferred from homology"/>
<dbReference type="Pfam" id="PF07519">
    <property type="entry name" value="Tannase"/>
    <property type="match status" value="1"/>
</dbReference>